<dbReference type="InterPro" id="IPR027627">
    <property type="entry name" value="Glycosyltransferase_put"/>
</dbReference>
<dbReference type="InterPro" id="IPR052622">
    <property type="entry name" value="Glycosyltransferase_G1"/>
</dbReference>
<reference evidence="1 2" key="1">
    <citation type="submission" date="2019-06" db="EMBL/GenBank/DDBJ databases">
        <title>Quisquiliibacterium sp. nov., isolated from a maize field.</title>
        <authorList>
            <person name="Lin S.-Y."/>
            <person name="Tsai C.-F."/>
            <person name="Young C.-C."/>
        </authorList>
    </citation>
    <scope>NUCLEOTIDE SEQUENCE [LARGE SCALE GENOMIC DNA]</scope>
    <source>
        <strain evidence="1 2">CC-CFT501</strain>
    </source>
</reference>
<dbReference type="SUPFAM" id="SSF53756">
    <property type="entry name" value="UDP-Glycosyltransferase/glycogen phosphorylase"/>
    <property type="match status" value="1"/>
</dbReference>
<keyword evidence="2" id="KW-1185">Reference proteome</keyword>
<keyword evidence="1" id="KW-0808">Transferase</keyword>
<dbReference type="RefSeq" id="WP_147705514.1">
    <property type="nucleotide sequence ID" value="NZ_VDUY01000007.1"/>
</dbReference>
<dbReference type="Proteomes" id="UP000321548">
    <property type="component" value="Unassembled WGS sequence"/>
</dbReference>
<dbReference type="OrthoDB" id="8994075at2"/>
<dbReference type="NCBIfam" id="TIGR04348">
    <property type="entry name" value="selenoneine biosynthesis selenosugar synthase SenB"/>
    <property type="match status" value="1"/>
</dbReference>
<protein>
    <submittedName>
        <fullName evidence="1">TIGR04348 family glycosyltransferase</fullName>
    </submittedName>
</protein>
<accession>A0A5C8NS81</accession>
<proteinExistence type="predicted"/>
<evidence type="ECO:0000313" key="2">
    <source>
        <dbReference type="Proteomes" id="UP000321548"/>
    </source>
</evidence>
<dbReference type="Gene3D" id="3.40.50.2000">
    <property type="entry name" value="Glycogen Phosphorylase B"/>
    <property type="match status" value="2"/>
</dbReference>
<dbReference type="EMBL" id="VDUY01000007">
    <property type="protein sequence ID" value="TXL63820.1"/>
    <property type="molecule type" value="Genomic_DNA"/>
</dbReference>
<gene>
    <name evidence="1" type="ORF">FHP08_16110</name>
</gene>
<comment type="caution">
    <text evidence="1">The sequence shown here is derived from an EMBL/GenBank/DDBJ whole genome shotgun (WGS) entry which is preliminary data.</text>
</comment>
<dbReference type="PANTHER" id="PTHR46660">
    <property type="match status" value="1"/>
</dbReference>
<organism evidence="1 2">
    <name type="scientific">Zeimonas arvi</name>
    <dbReference type="NCBI Taxonomy" id="2498847"/>
    <lineage>
        <taxon>Bacteria</taxon>
        <taxon>Pseudomonadati</taxon>
        <taxon>Pseudomonadota</taxon>
        <taxon>Betaproteobacteria</taxon>
        <taxon>Burkholderiales</taxon>
        <taxon>Burkholderiaceae</taxon>
        <taxon>Zeimonas</taxon>
    </lineage>
</organism>
<dbReference type="PANTHER" id="PTHR46660:SF2">
    <property type="entry name" value="GLYCOSYLTRANSFERASE 1 DOMAIN-CONTAINING PROTEIN 1"/>
    <property type="match status" value="1"/>
</dbReference>
<sequence>MKPRIALVTPALADANNGNWQTAYRWSQFLKGEFEVFTCREWRGEPADAMIALHARRSAASIAAFARIGRPRAVVLTGTDLYRDIHSDAAAQASLERATVLVVLQTQGIEALPAHLRPRARVIHQSARTLSPGKPRTRSFDLALVGHLRAEKDPLTAARALARLPSPALRLLHAGAVPDDPLGDAFRAAAAADPRIELRGPLPHAAARQLIRRSRLLVLPSLMEGGANVAIEAVTSGVPVLASRIGGSLGLLGEDYPGYFPVGDDAALAALIADCQGSPSFLDSLRSRCAARAPLFEPAREREAVRALAHNLLSTTQDRCS</sequence>
<evidence type="ECO:0000313" key="1">
    <source>
        <dbReference type="EMBL" id="TXL63820.1"/>
    </source>
</evidence>
<name>A0A5C8NS81_9BURK</name>
<dbReference type="GO" id="GO:0016740">
    <property type="term" value="F:transferase activity"/>
    <property type="evidence" value="ECO:0007669"/>
    <property type="project" value="UniProtKB-KW"/>
</dbReference>
<dbReference type="Pfam" id="PF13692">
    <property type="entry name" value="Glyco_trans_1_4"/>
    <property type="match status" value="1"/>
</dbReference>
<dbReference type="AlphaFoldDB" id="A0A5C8NS81"/>